<dbReference type="SUPFAM" id="SSF52540">
    <property type="entry name" value="P-loop containing nucleoside triphosphate hydrolases"/>
    <property type="match status" value="1"/>
</dbReference>
<name>A0ABU3N042_9SPHN</name>
<gene>
    <name evidence="2" type="ORF">MZO42_03480</name>
</gene>
<dbReference type="PANTHER" id="PTHR37512:SF1">
    <property type="entry name" value="NADR_TTD14 AAA DOMAIN-CONTAINING PROTEIN"/>
    <property type="match status" value="1"/>
</dbReference>
<dbReference type="InterPro" id="IPR004821">
    <property type="entry name" value="Cyt_trans-like"/>
</dbReference>
<sequence>MLTGLVVGKFAPLHKGHEALIAFAQAQCDRLVILSYSKPERPGCPPERRAAWLAALYPDALRLVLDDAALATFAARTGEAPRILPHNDAPDEAHRSFVAWVCRAMLGLTVDRVFTSEAYGDGFAASLARHFDHVVEHRMFDHPRERVPISATRLRAEPALGRSFLTSTIRRDLVRRVALIGGESTGKTTLAAALAQHLKTIWVPEYGRELWELRRGELRFDDLLTIAREQIAREDAALNNATGWLICDTSPLVTMFYSEAMFARVDPELRRLAERRYDETILCAADFPFVQDGTRQDDAFRARQNDWYRNRLDRVELSYLILQGPPLVRVETALRYLRSDRGERD</sequence>
<organism evidence="2">
    <name type="scientific">Sphingomonas psychrotolerans</name>
    <dbReference type="NCBI Taxonomy" id="1327635"/>
    <lineage>
        <taxon>Bacteria</taxon>
        <taxon>Pseudomonadati</taxon>
        <taxon>Pseudomonadota</taxon>
        <taxon>Alphaproteobacteria</taxon>
        <taxon>Sphingomonadales</taxon>
        <taxon>Sphingomonadaceae</taxon>
        <taxon>Sphingomonas</taxon>
    </lineage>
</organism>
<dbReference type="Gene3D" id="3.40.50.620">
    <property type="entry name" value="HUPs"/>
    <property type="match status" value="1"/>
</dbReference>
<dbReference type="InterPro" id="IPR052735">
    <property type="entry name" value="NAD_biosynth-regulator"/>
</dbReference>
<feature type="domain" description="NadR/Ttd14 AAA" evidence="1">
    <location>
        <begin position="176"/>
        <end position="323"/>
    </location>
</feature>
<comment type="caution">
    <text evidence="2">The sequence shown here is derived from an EMBL/GenBank/DDBJ whole genome shotgun (WGS) entry which is preliminary data.</text>
</comment>
<evidence type="ECO:0000313" key="2">
    <source>
        <dbReference type="EMBL" id="MDT8757748.1"/>
    </source>
</evidence>
<dbReference type="NCBIfam" id="TIGR00125">
    <property type="entry name" value="cyt_tran_rel"/>
    <property type="match status" value="1"/>
</dbReference>
<dbReference type="EMBL" id="JALMLT010000001">
    <property type="protein sequence ID" value="MDT8757748.1"/>
    <property type="molecule type" value="Genomic_DNA"/>
</dbReference>
<proteinExistence type="predicted"/>
<dbReference type="InterPro" id="IPR027417">
    <property type="entry name" value="P-loop_NTPase"/>
</dbReference>
<dbReference type="Gene3D" id="3.40.50.300">
    <property type="entry name" value="P-loop containing nucleotide triphosphate hydrolases"/>
    <property type="match status" value="1"/>
</dbReference>
<dbReference type="CDD" id="cd01983">
    <property type="entry name" value="SIMIBI"/>
    <property type="match status" value="1"/>
</dbReference>
<dbReference type="SUPFAM" id="SSF52374">
    <property type="entry name" value="Nucleotidylyl transferase"/>
    <property type="match status" value="1"/>
</dbReference>
<protein>
    <submittedName>
        <fullName evidence="2">AAA family ATPase</fullName>
    </submittedName>
</protein>
<accession>A0ABU3N042</accession>
<dbReference type="PANTHER" id="PTHR37512">
    <property type="entry name" value="TRIFUNCTIONAL NAD BIOSYNTHESIS/REGULATOR PROTEIN NADR"/>
    <property type="match status" value="1"/>
</dbReference>
<dbReference type="Pfam" id="PF13521">
    <property type="entry name" value="AAA_28"/>
    <property type="match status" value="1"/>
</dbReference>
<dbReference type="InterPro" id="IPR014729">
    <property type="entry name" value="Rossmann-like_a/b/a_fold"/>
</dbReference>
<evidence type="ECO:0000259" key="1">
    <source>
        <dbReference type="Pfam" id="PF13521"/>
    </source>
</evidence>
<dbReference type="InterPro" id="IPR038727">
    <property type="entry name" value="NadR/Ttd14_AAA_dom"/>
</dbReference>
<reference evidence="2" key="1">
    <citation type="submission" date="2022-04" db="EMBL/GenBank/DDBJ databases">
        <title>Tomato heritable bacteria conferring resistance against bacterial wilt.</title>
        <authorList>
            <person name="Yin J."/>
        </authorList>
    </citation>
    <scope>NUCLEOTIDE SEQUENCE</scope>
    <source>
        <strain evidence="2">Cra20</strain>
    </source>
</reference>